<evidence type="ECO:0000313" key="12">
    <source>
        <dbReference type="EMBL" id="GAO30911.1"/>
    </source>
</evidence>
<evidence type="ECO:0000256" key="7">
    <source>
        <dbReference type="ARBA" id="ARBA00023204"/>
    </source>
</evidence>
<keyword evidence="10" id="KW-0175">Coiled coil</keyword>
<dbReference type="GO" id="GO:0005524">
    <property type="term" value="F:ATP binding"/>
    <property type="evidence" value="ECO:0007669"/>
    <property type="project" value="UniProtKB-KW"/>
</dbReference>
<feature type="coiled-coil region" evidence="10">
    <location>
        <begin position="335"/>
        <end position="362"/>
    </location>
</feature>
<evidence type="ECO:0000256" key="10">
    <source>
        <dbReference type="SAM" id="Coils"/>
    </source>
</evidence>
<protein>
    <recommendedName>
        <fullName evidence="3 9">DNA repair protein RecN</fullName>
    </recommendedName>
    <alternativeName>
        <fullName evidence="8 9">Recombination protein N</fullName>
    </alternativeName>
</protein>
<dbReference type="PIRSF" id="PIRSF003128">
    <property type="entry name" value="RecN"/>
    <property type="match status" value="1"/>
</dbReference>
<keyword evidence="4" id="KW-0547">Nucleotide-binding</keyword>
<dbReference type="GO" id="GO:0006310">
    <property type="term" value="P:DNA recombination"/>
    <property type="evidence" value="ECO:0007669"/>
    <property type="project" value="InterPro"/>
</dbReference>
<dbReference type="GO" id="GO:0043590">
    <property type="term" value="C:bacterial nucleoid"/>
    <property type="evidence" value="ECO:0007669"/>
    <property type="project" value="TreeGrafter"/>
</dbReference>
<proteinExistence type="inferred from homology"/>
<evidence type="ECO:0000256" key="8">
    <source>
        <dbReference type="ARBA" id="ARBA00033408"/>
    </source>
</evidence>
<organism evidence="12 13">
    <name type="scientific">Geofilum rubicundum JCM 15548</name>
    <dbReference type="NCBI Taxonomy" id="1236989"/>
    <lineage>
        <taxon>Bacteria</taxon>
        <taxon>Pseudomonadati</taxon>
        <taxon>Bacteroidota</taxon>
        <taxon>Bacteroidia</taxon>
        <taxon>Marinilabiliales</taxon>
        <taxon>Marinilabiliaceae</taxon>
        <taxon>Geofilum</taxon>
    </lineage>
</organism>
<gene>
    <name evidence="12" type="ORF">JCM15548_13231</name>
</gene>
<dbReference type="CDD" id="cd03241">
    <property type="entry name" value="ABC_RecN"/>
    <property type="match status" value="2"/>
</dbReference>
<reference evidence="12 13" key="1">
    <citation type="journal article" date="2015" name="Microbes Environ.">
        <title>Distribution and evolution of nitrogen fixation genes in the phylum bacteroidetes.</title>
        <authorList>
            <person name="Inoue J."/>
            <person name="Oshima K."/>
            <person name="Suda W."/>
            <person name="Sakamoto M."/>
            <person name="Iino T."/>
            <person name="Noda S."/>
            <person name="Hongoh Y."/>
            <person name="Hattori M."/>
            <person name="Ohkuma M."/>
        </authorList>
    </citation>
    <scope>NUCLEOTIDE SEQUENCE [LARGE SCALE GENOMIC DNA]</scope>
    <source>
        <strain evidence="12">JCM 15548</strain>
    </source>
</reference>
<evidence type="ECO:0000256" key="3">
    <source>
        <dbReference type="ARBA" id="ARBA00021315"/>
    </source>
</evidence>
<evidence type="ECO:0000313" key="13">
    <source>
        <dbReference type="Proteomes" id="UP000032900"/>
    </source>
</evidence>
<dbReference type="GO" id="GO:0009432">
    <property type="term" value="P:SOS response"/>
    <property type="evidence" value="ECO:0007669"/>
    <property type="project" value="TreeGrafter"/>
</dbReference>
<keyword evidence="5 9" id="KW-0227">DNA damage</keyword>
<feature type="coiled-coil region" evidence="10">
    <location>
        <begin position="192"/>
        <end position="219"/>
    </location>
</feature>
<dbReference type="AlphaFoldDB" id="A0A0E9M0L9"/>
<keyword evidence="13" id="KW-1185">Reference proteome</keyword>
<dbReference type="SUPFAM" id="SSF52540">
    <property type="entry name" value="P-loop containing nucleoside triphosphate hydrolases"/>
    <property type="match status" value="1"/>
</dbReference>
<evidence type="ECO:0000259" key="11">
    <source>
        <dbReference type="Pfam" id="PF02463"/>
    </source>
</evidence>
<sequence length="550" mass="62047">MLYHLSITNYALIDAAQIDFNPGFTVITGETGAGKSIMLGALSLILGQRSDTSVIRDKEQKCVVEAGFNLGGYGLQGLFEQEDVDYDHETVIRREILPSGKSRAFVNDTPVTLNFLKELSQKLIDIHSQHQNLLLGNYDFQLTVVDTVANNGRERAAYSREFKEWRRLLKERNRLVERHTKQQADRDYWEFQRDQLQEAQLQETEQESLEQELEQLSHVEEIKMGLASANLLLVEHEMPVLDGLHQIHQEIVKISTYLEGAGELSDRLQSTYIELKDIAREIGEKALGLEFDPQRIRMVQDRLDLIYSLQQKHHVDTNKDLLDLLADLNEKLTGLDAFDDELNALNVAISEKEQTLKKLASTLSESRLKVFGTIQKTIETQLAGLGMPNARFKVSHLLSDEFREDGADLIQFLFSANKNGELCDIPKVVSGGEMSRLMLCIKSLLSSAKGLPTIIFDEIDTGVSGEIADRMGRIMQEMAQHIQVISITHLPQIAGKGQHHFKVFKRDTDHQTISEIRPLDEEGRVLEIAGMLSGSELSEAALSNAKDLMR</sequence>
<dbReference type="NCBIfam" id="TIGR00634">
    <property type="entry name" value="recN"/>
    <property type="match status" value="1"/>
</dbReference>
<dbReference type="GO" id="GO:0006281">
    <property type="term" value="P:DNA repair"/>
    <property type="evidence" value="ECO:0007669"/>
    <property type="project" value="UniProtKB-KW"/>
</dbReference>
<comment type="caution">
    <text evidence="12">The sequence shown here is derived from an EMBL/GenBank/DDBJ whole genome shotgun (WGS) entry which is preliminary data.</text>
</comment>
<dbReference type="Pfam" id="PF02463">
    <property type="entry name" value="SMC_N"/>
    <property type="match status" value="1"/>
</dbReference>
<dbReference type="OrthoDB" id="9806954at2"/>
<dbReference type="PANTHER" id="PTHR11059">
    <property type="entry name" value="DNA REPAIR PROTEIN RECN"/>
    <property type="match status" value="1"/>
</dbReference>
<dbReference type="InterPro" id="IPR027417">
    <property type="entry name" value="P-loop_NTPase"/>
</dbReference>
<evidence type="ECO:0000256" key="1">
    <source>
        <dbReference type="ARBA" id="ARBA00003618"/>
    </source>
</evidence>
<evidence type="ECO:0000256" key="2">
    <source>
        <dbReference type="ARBA" id="ARBA00009441"/>
    </source>
</evidence>
<dbReference type="Proteomes" id="UP000032900">
    <property type="component" value="Unassembled WGS sequence"/>
</dbReference>
<comment type="similarity">
    <text evidence="2 9">Belongs to the RecN family.</text>
</comment>
<comment type="function">
    <text evidence="1 9">May be involved in recombinational repair of damaged DNA.</text>
</comment>
<dbReference type="RefSeq" id="WP_062126415.1">
    <property type="nucleotide sequence ID" value="NZ_BAZW01000033.1"/>
</dbReference>
<dbReference type="STRING" id="1236989.JCM15548_13231"/>
<feature type="domain" description="RecF/RecN/SMC N-terminal" evidence="11">
    <location>
        <begin position="2"/>
        <end position="508"/>
    </location>
</feature>
<evidence type="ECO:0000256" key="5">
    <source>
        <dbReference type="ARBA" id="ARBA00022763"/>
    </source>
</evidence>
<evidence type="ECO:0000256" key="4">
    <source>
        <dbReference type="ARBA" id="ARBA00022741"/>
    </source>
</evidence>
<evidence type="ECO:0000256" key="6">
    <source>
        <dbReference type="ARBA" id="ARBA00022840"/>
    </source>
</evidence>
<dbReference type="PANTHER" id="PTHR11059:SF0">
    <property type="entry name" value="DNA REPAIR PROTEIN RECN"/>
    <property type="match status" value="1"/>
</dbReference>
<name>A0A0E9M0L9_9BACT</name>
<accession>A0A0E9M0L9</accession>
<dbReference type="Gene3D" id="3.40.50.300">
    <property type="entry name" value="P-loop containing nucleotide triphosphate hydrolases"/>
    <property type="match status" value="2"/>
</dbReference>
<dbReference type="InterPro" id="IPR004604">
    <property type="entry name" value="DNA_recomb/repair_RecN"/>
</dbReference>
<keyword evidence="6" id="KW-0067">ATP-binding</keyword>
<dbReference type="EMBL" id="BAZW01000033">
    <property type="protein sequence ID" value="GAO30911.1"/>
    <property type="molecule type" value="Genomic_DNA"/>
</dbReference>
<dbReference type="InterPro" id="IPR003395">
    <property type="entry name" value="RecF/RecN/SMC_N"/>
</dbReference>
<keyword evidence="7 9" id="KW-0234">DNA repair</keyword>
<evidence type="ECO:0000256" key="9">
    <source>
        <dbReference type="PIRNR" id="PIRNR003128"/>
    </source>
</evidence>